<dbReference type="PRINTS" id="PR00792">
    <property type="entry name" value="PEPSIN"/>
</dbReference>
<dbReference type="InterPro" id="IPR021109">
    <property type="entry name" value="Peptidase_aspartic_dom_sf"/>
</dbReference>
<keyword evidence="14" id="KW-1185">Reference proteome</keyword>
<dbReference type="EMBL" id="WNWR01000665">
    <property type="protein sequence ID" value="KAE9971675.1"/>
    <property type="molecule type" value="Genomic_DNA"/>
</dbReference>
<reference evidence="12 14" key="1">
    <citation type="submission" date="2019-07" db="EMBL/GenBank/DDBJ databases">
        <title>Venturia inaequalis Genome Resource.</title>
        <authorList>
            <person name="Lichtner F.J."/>
        </authorList>
    </citation>
    <scope>NUCLEOTIDE SEQUENCE [LARGE SCALE GENOMIC DNA]</scope>
    <source>
        <strain evidence="11 13">120213</strain>
        <strain evidence="12 14">DMI_063113</strain>
    </source>
</reference>
<dbReference type="InterPro" id="IPR001969">
    <property type="entry name" value="Aspartic_peptidase_AS"/>
</dbReference>
<dbReference type="PROSITE" id="PS00141">
    <property type="entry name" value="ASP_PROTEASE"/>
    <property type="match status" value="1"/>
</dbReference>
<dbReference type="Pfam" id="PF00026">
    <property type="entry name" value="Asp"/>
    <property type="match status" value="1"/>
</dbReference>
<evidence type="ECO:0000256" key="9">
    <source>
        <dbReference type="SAM" id="SignalP"/>
    </source>
</evidence>
<gene>
    <name evidence="12" type="ORF">EG327_009771</name>
    <name evidence="11" type="ORF">EG328_007807</name>
</gene>
<evidence type="ECO:0000256" key="1">
    <source>
        <dbReference type="ARBA" id="ARBA00007447"/>
    </source>
</evidence>
<keyword evidence="2 7" id="KW-0645">Protease</keyword>
<dbReference type="SUPFAM" id="SSF50630">
    <property type="entry name" value="Acid proteases"/>
    <property type="match status" value="1"/>
</dbReference>
<organism evidence="12 14">
    <name type="scientific">Venturia inaequalis</name>
    <name type="common">Apple scab fungus</name>
    <dbReference type="NCBI Taxonomy" id="5025"/>
    <lineage>
        <taxon>Eukaryota</taxon>
        <taxon>Fungi</taxon>
        <taxon>Dikarya</taxon>
        <taxon>Ascomycota</taxon>
        <taxon>Pezizomycotina</taxon>
        <taxon>Dothideomycetes</taxon>
        <taxon>Pleosporomycetidae</taxon>
        <taxon>Venturiales</taxon>
        <taxon>Venturiaceae</taxon>
        <taxon>Venturia</taxon>
    </lineage>
</organism>
<keyword evidence="3 9" id="KW-0732">Signal</keyword>
<dbReference type="GO" id="GO:0004190">
    <property type="term" value="F:aspartic-type endopeptidase activity"/>
    <property type="evidence" value="ECO:0007669"/>
    <property type="project" value="UniProtKB-KW"/>
</dbReference>
<feature type="transmembrane region" description="Helical" evidence="8">
    <location>
        <begin position="503"/>
        <end position="525"/>
    </location>
</feature>
<name>A0A8H3UKE1_VENIN</name>
<evidence type="ECO:0000256" key="7">
    <source>
        <dbReference type="RuleBase" id="RU000454"/>
    </source>
</evidence>
<dbReference type="PANTHER" id="PTHR47966:SF65">
    <property type="entry name" value="ASPARTIC-TYPE ENDOPEPTIDASE"/>
    <property type="match status" value="1"/>
</dbReference>
<evidence type="ECO:0000256" key="2">
    <source>
        <dbReference type="ARBA" id="ARBA00022670"/>
    </source>
</evidence>
<keyword evidence="8" id="KW-1133">Transmembrane helix</keyword>
<evidence type="ECO:0000259" key="10">
    <source>
        <dbReference type="PROSITE" id="PS51767"/>
    </source>
</evidence>
<proteinExistence type="inferred from homology"/>
<evidence type="ECO:0000256" key="3">
    <source>
        <dbReference type="ARBA" id="ARBA00022729"/>
    </source>
</evidence>
<evidence type="ECO:0000313" key="14">
    <source>
        <dbReference type="Proteomes" id="UP000490939"/>
    </source>
</evidence>
<dbReference type="Proteomes" id="UP000447873">
    <property type="component" value="Unassembled WGS sequence"/>
</dbReference>
<sequence>MTPLLPLSHTILSLSLLASAASPPSVLGLDFQRREVPAASLGTRLRRRESTFASTLYNSQGNLLYLVNATIGTPPQRFLLQLDTGSSDIWIPWSRLSTCYTKQKRCTNGAYDDSKSSTFVDVLPDEFHITYVDETKIAGDYINETFGIGGVTVAKMTMGLAKKSTEQDTSSEFQGIVGVGFDVGEAIYSQTATTTQPGITYPNIISQLVNQGLIKTRAYSLWLNDRESNTGSILFGGIDYAKFHGDLDILPLQPDVYGSISSFTVTLNSFQVIGNQQKVVYTANQTIAVILDSGTTLTYLPNSIADAIATGVGAVSNANYGVVVPCNIAKTPATFKFQFGNSNGPVIVAEISQFVLPFPSDIPTPKFRNGNVACRWGILPSDGNPNLFGDTFLRSAYVVYNIDGNQIGIASTNFNTTKEDVREISDASSIPGASATASGVAQQTHTGAVHLTATGVSGSAASSTGAVEATGTGTFDLGAPTATIASSPRKAGARALEPPRQPLIASIAGGMIVLISFLVGSMLMFV</sequence>
<dbReference type="EMBL" id="WNWS01000424">
    <property type="protein sequence ID" value="KAE9968054.1"/>
    <property type="molecule type" value="Genomic_DNA"/>
</dbReference>
<comment type="caution">
    <text evidence="12">The sequence shown here is derived from an EMBL/GenBank/DDBJ whole genome shotgun (WGS) entry which is preliminary data.</text>
</comment>
<feature type="chain" id="PRO_5044690606" description="Peptidase A1 domain-containing protein" evidence="9">
    <location>
        <begin position="29"/>
        <end position="526"/>
    </location>
</feature>
<keyword evidence="8" id="KW-0472">Membrane</keyword>
<feature type="active site" evidence="6">
    <location>
        <position position="292"/>
    </location>
</feature>
<dbReference type="OrthoDB" id="771136at2759"/>
<dbReference type="InterPro" id="IPR001461">
    <property type="entry name" value="Aspartic_peptidase_A1"/>
</dbReference>
<evidence type="ECO:0000256" key="6">
    <source>
        <dbReference type="PIRSR" id="PIRSR601461-1"/>
    </source>
</evidence>
<feature type="domain" description="Peptidase A1" evidence="10">
    <location>
        <begin position="65"/>
        <end position="410"/>
    </location>
</feature>
<keyword evidence="8" id="KW-0812">Transmembrane</keyword>
<evidence type="ECO:0000256" key="8">
    <source>
        <dbReference type="SAM" id="Phobius"/>
    </source>
</evidence>
<dbReference type="PROSITE" id="PS51767">
    <property type="entry name" value="PEPTIDASE_A1"/>
    <property type="match status" value="1"/>
</dbReference>
<feature type="active site" evidence="6">
    <location>
        <position position="83"/>
    </location>
</feature>
<dbReference type="CDD" id="cd05474">
    <property type="entry name" value="SAP_like"/>
    <property type="match status" value="1"/>
</dbReference>
<comment type="similarity">
    <text evidence="1 7">Belongs to the peptidase A1 family.</text>
</comment>
<evidence type="ECO:0000256" key="4">
    <source>
        <dbReference type="ARBA" id="ARBA00022750"/>
    </source>
</evidence>
<dbReference type="Proteomes" id="UP000490939">
    <property type="component" value="Unassembled WGS sequence"/>
</dbReference>
<dbReference type="Gene3D" id="2.40.70.10">
    <property type="entry name" value="Acid Proteases"/>
    <property type="match status" value="2"/>
</dbReference>
<feature type="signal peptide" evidence="9">
    <location>
        <begin position="1"/>
        <end position="28"/>
    </location>
</feature>
<evidence type="ECO:0000313" key="11">
    <source>
        <dbReference type="EMBL" id="KAE9968054.1"/>
    </source>
</evidence>
<evidence type="ECO:0000313" key="12">
    <source>
        <dbReference type="EMBL" id="KAE9971675.1"/>
    </source>
</evidence>
<dbReference type="GO" id="GO:0006508">
    <property type="term" value="P:proteolysis"/>
    <property type="evidence" value="ECO:0007669"/>
    <property type="project" value="UniProtKB-KW"/>
</dbReference>
<keyword evidence="5 7" id="KW-0378">Hydrolase</keyword>
<dbReference type="PANTHER" id="PTHR47966">
    <property type="entry name" value="BETA-SITE APP-CLEAVING ENZYME, ISOFORM A-RELATED"/>
    <property type="match status" value="1"/>
</dbReference>
<accession>A0A8H3UKE1</accession>
<protein>
    <recommendedName>
        <fullName evidence="10">Peptidase A1 domain-containing protein</fullName>
    </recommendedName>
</protein>
<dbReference type="InterPro" id="IPR033121">
    <property type="entry name" value="PEPTIDASE_A1"/>
</dbReference>
<evidence type="ECO:0000256" key="5">
    <source>
        <dbReference type="ARBA" id="ARBA00022801"/>
    </source>
</evidence>
<evidence type="ECO:0000313" key="13">
    <source>
        <dbReference type="Proteomes" id="UP000447873"/>
    </source>
</evidence>
<dbReference type="AlphaFoldDB" id="A0A8H3UKE1"/>
<keyword evidence="4 7" id="KW-0064">Aspartyl protease</keyword>
<dbReference type="InterPro" id="IPR033876">
    <property type="entry name" value="SAP-like"/>
</dbReference>